<dbReference type="Gene3D" id="1.10.8.60">
    <property type="match status" value="1"/>
</dbReference>
<dbReference type="Gene3D" id="3.40.50.300">
    <property type="entry name" value="P-loop containing nucleotide triphosphate hydrolases"/>
    <property type="match status" value="1"/>
</dbReference>
<dbReference type="GO" id="GO:0006355">
    <property type="term" value="P:regulation of DNA-templated transcription"/>
    <property type="evidence" value="ECO:0007669"/>
    <property type="project" value="InterPro"/>
</dbReference>
<dbReference type="PROSITE" id="PS50110">
    <property type="entry name" value="RESPONSE_REGULATORY"/>
    <property type="match status" value="1"/>
</dbReference>
<dbReference type="Pfam" id="PF00158">
    <property type="entry name" value="Sigma54_activat"/>
    <property type="match status" value="1"/>
</dbReference>
<dbReference type="GO" id="GO:0000160">
    <property type="term" value="P:phosphorelay signal transduction system"/>
    <property type="evidence" value="ECO:0007669"/>
    <property type="project" value="InterPro"/>
</dbReference>
<name>A0AA37QJH1_9BACT</name>
<feature type="modified residue" description="4-aspartylphosphate" evidence="3">
    <location>
        <position position="59"/>
    </location>
</feature>
<feature type="domain" description="Response regulatory" evidence="5">
    <location>
        <begin position="10"/>
        <end position="124"/>
    </location>
</feature>
<keyword evidence="7" id="KW-1185">Reference proteome</keyword>
<dbReference type="Pfam" id="PF00072">
    <property type="entry name" value="Response_reg"/>
    <property type="match status" value="1"/>
</dbReference>
<dbReference type="SUPFAM" id="SSF52540">
    <property type="entry name" value="P-loop containing nucleoside triphosphate hydrolases"/>
    <property type="match status" value="1"/>
</dbReference>
<dbReference type="EMBL" id="BRXS01000006">
    <property type="protein sequence ID" value="GLC27615.1"/>
    <property type="molecule type" value="Genomic_DNA"/>
</dbReference>
<keyword evidence="3" id="KW-0597">Phosphoprotein</keyword>
<reference evidence="6" key="1">
    <citation type="submission" date="2022-08" db="EMBL/GenBank/DDBJ databases">
        <title>Draft genome sequencing of Roseisolibacter agri AW1220.</title>
        <authorList>
            <person name="Tobiishi Y."/>
            <person name="Tonouchi A."/>
        </authorList>
    </citation>
    <scope>NUCLEOTIDE SEQUENCE</scope>
    <source>
        <strain evidence="6">AW1220</strain>
    </source>
</reference>
<evidence type="ECO:0000256" key="2">
    <source>
        <dbReference type="ARBA" id="ARBA00022840"/>
    </source>
</evidence>
<evidence type="ECO:0000259" key="4">
    <source>
        <dbReference type="PROSITE" id="PS50045"/>
    </source>
</evidence>
<evidence type="ECO:0000256" key="3">
    <source>
        <dbReference type="PROSITE-ProRule" id="PRU00169"/>
    </source>
</evidence>
<dbReference type="SUPFAM" id="SSF52172">
    <property type="entry name" value="CheY-like"/>
    <property type="match status" value="1"/>
</dbReference>
<proteinExistence type="predicted"/>
<accession>A0AA37QJH1</accession>
<evidence type="ECO:0000313" key="7">
    <source>
        <dbReference type="Proteomes" id="UP001161325"/>
    </source>
</evidence>
<evidence type="ECO:0000256" key="1">
    <source>
        <dbReference type="ARBA" id="ARBA00022741"/>
    </source>
</evidence>
<keyword evidence="1" id="KW-0547">Nucleotide-binding</keyword>
<comment type="caution">
    <text evidence="6">The sequence shown here is derived from an EMBL/GenBank/DDBJ whole genome shotgun (WGS) entry which is preliminary data.</text>
</comment>
<dbReference type="Gene3D" id="3.40.50.2300">
    <property type="match status" value="1"/>
</dbReference>
<dbReference type="Proteomes" id="UP001161325">
    <property type="component" value="Unassembled WGS sequence"/>
</dbReference>
<evidence type="ECO:0000259" key="5">
    <source>
        <dbReference type="PROSITE" id="PS50110"/>
    </source>
</evidence>
<dbReference type="SMART" id="SM00448">
    <property type="entry name" value="REC"/>
    <property type="match status" value="1"/>
</dbReference>
<dbReference type="CDD" id="cd00156">
    <property type="entry name" value="REC"/>
    <property type="match status" value="1"/>
</dbReference>
<dbReference type="InterPro" id="IPR011006">
    <property type="entry name" value="CheY-like_superfamily"/>
</dbReference>
<dbReference type="PANTHER" id="PTHR32071">
    <property type="entry name" value="TRANSCRIPTIONAL REGULATORY PROTEIN"/>
    <property type="match status" value="1"/>
</dbReference>
<sequence>MGAAARGPVRVLVAEDEAHLGTLLEQFLVGRGHDVTLVRDGKAALAALRERDFDVALTDVQMPGLDGLALLAAARALPLAPEVIVVTGNGAAETQLRALRQGAYDAVAKPYRMAEIDLLVHRAAEKRAMRRALAATSVADVPVPRFVTTDAALADAVARAESAAASGAPLLLIGEPGTGKRTLARWLHAHAGRSGPFVDADPRAMPADERVARLHGRAVDAEGGPAVPSLSQLAAGGTLLLRGVETVEPRVLEQLVAAAAAPAGGHALVGTVERVAMGQEAVLRAPFGDAVVGLPPLRARPGDVTVVAEQLASRRAGAPVTLTTDARTMLEARSWPGNAAELAAVVAAAAARLAWGETELPLAAFER</sequence>
<keyword evidence="2" id="KW-0067">ATP-binding</keyword>
<organism evidence="6 7">
    <name type="scientific">Roseisolibacter agri</name>
    <dbReference type="NCBI Taxonomy" id="2014610"/>
    <lineage>
        <taxon>Bacteria</taxon>
        <taxon>Pseudomonadati</taxon>
        <taxon>Gemmatimonadota</taxon>
        <taxon>Gemmatimonadia</taxon>
        <taxon>Gemmatimonadales</taxon>
        <taxon>Gemmatimonadaceae</taxon>
        <taxon>Roseisolibacter</taxon>
    </lineage>
</organism>
<feature type="domain" description="Sigma-54 factor interaction" evidence="4">
    <location>
        <begin position="146"/>
        <end position="351"/>
    </location>
</feature>
<dbReference type="AlphaFoldDB" id="A0AA37QJH1"/>
<protein>
    <submittedName>
        <fullName evidence="6">Acetoacetate metabolism regulatory protein AtoC</fullName>
    </submittedName>
</protein>
<evidence type="ECO:0000313" key="6">
    <source>
        <dbReference type="EMBL" id="GLC27615.1"/>
    </source>
</evidence>
<dbReference type="InterPro" id="IPR027417">
    <property type="entry name" value="P-loop_NTPase"/>
</dbReference>
<dbReference type="GO" id="GO:0005524">
    <property type="term" value="F:ATP binding"/>
    <property type="evidence" value="ECO:0007669"/>
    <property type="project" value="UniProtKB-KW"/>
</dbReference>
<dbReference type="InterPro" id="IPR002078">
    <property type="entry name" value="Sigma_54_int"/>
</dbReference>
<dbReference type="InterPro" id="IPR001789">
    <property type="entry name" value="Sig_transdc_resp-reg_receiver"/>
</dbReference>
<gene>
    <name evidence="6" type="primary">atoC</name>
    <name evidence="6" type="ORF">rosag_41280</name>
</gene>
<dbReference type="PROSITE" id="PS50045">
    <property type="entry name" value="SIGMA54_INTERACT_4"/>
    <property type="match status" value="1"/>
</dbReference>